<accession>A0A181C7L2</accession>
<protein>
    <submittedName>
        <fullName evidence="1">Uncharacterized protein</fullName>
    </submittedName>
</protein>
<evidence type="ECO:0000313" key="2">
    <source>
        <dbReference type="Proteomes" id="UP000502533"/>
    </source>
</evidence>
<dbReference type="EMBL" id="CP050139">
    <property type="protein sequence ID" value="QIP36875.1"/>
    <property type="molecule type" value="Genomic_DNA"/>
</dbReference>
<proteinExistence type="predicted"/>
<name>A0A181C7L2_9PROT</name>
<reference evidence="1 2" key="1">
    <citation type="submission" date="2020-03" db="EMBL/GenBank/DDBJ databases">
        <title>Isolation of cellulose-producing strains, genome characterization and application of the synthesized cellulose films as an economical and sustainable material for piezoelectric sensor construction.</title>
        <authorList>
            <person name="Mangayil R.K."/>
        </authorList>
    </citation>
    <scope>NUCLEOTIDE SEQUENCE [LARGE SCALE GENOMIC DNA]</scope>
    <source>
        <strain evidence="1 2">ENS 9a1a</strain>
    </source>
</reference>
<gene>
    <name evidence="1" type="ORF">GWK63_02465</name>
</gene>
<organism evidence="1 2">
    <name type="scientific">Komagataeibacter rhaeticus</name>
    <dbReference type="NCBI Taxonomy" id="215221"/>
    <lineage>
        <taxon>Bacteria</taxon>
        <taxon>Pseudomonadati</taxon>
        <taxon>Pseudomonadota</taxon>
        <taxon>Alphaproteobacteria</taxon>
        <taxon>Acetobacterales</taxon>
        <taxon>Acetobacteraceae</taxon>
        <taxon>Komagataeibacter</taxon>
    </lineage>
</organism>
<dbReference type="Proteomes" id="UP000502533">
    <property type="component" value="Chromosome"/>
</dbReference>
<sequence>MTEQAITDQLRKALAQAAGDAAQAKVMPVVKMIAAQQLVVMDLMQMLVEAKVLHADEIAARMRHHMEHTDPRDMAARTLFEQVRTRFAAAARTA</sequence>
<dbReference type="AlphaFoldDB" id="A0A181C7L2"/>
<keyword evidence="2" id="KW-1185">Reference proteome</keyword>
<dbReference type="KEGG" id="kre:GWK63_02465"/>
<evidence type="ECO:0000313" key="1">
    <source>
        <dbReference type="EMBL" id="QIP36875.1"/>
    </source>
</evidence>